<sequence>MSSSTAATSNTSRKRARKSTPSSQRDRVAGRFAQRPEDAIEEIERTEAQGITNDTFVRFPIVVVDVDDAPGTRENQAAQEEPNISNESTQSLFTTPDEPNESTGVA</sequence>
<evidence type="ECO:0000313" key="3">
    <source>
        <dbReference type="Proteomes" id="UP001371456"/>
    </source>
</evidence>
<proteinExistence type="predicted"/>
<feature type="compositionally biased region" description="Basic and acidic residues" evidence="1">
    <location>
        <begin position="24"/>
        <end position="47"/>
    </location>
</feature>
<gene>
    <name evidence="2" type="ORF">RDI58_001427</name>
</gene>
<dbReference type="AlphaFoldDB" id="A0AAN8U9J7"/>
<evidence type="ECO:0000313" key="2">
    <source>
        <dbReference type="EMBL" id="KAK6803643.1"/>
    </source>
</evidence>
<feature type="region of interest" description="Disordered" evidence="1">
    <location>
        <begin position="1"/>
        <end position="48"/>
    </location>
</feature>
<dbReference type="EMBL" id="JBANQN010000001">
    <property type="protein sequence ID" value="KAK6803643.1"/>
    <property type="molecule type" value="Genomic_DNA"/>
</dbReference>
<name>A0AAN8U9J7_SOLBU</name>
<comment type="caution">
    <text evidence="2">The sequence shown here is derived from an EMBL/GenBank/DDBJ whole genome shotgun (WGS) entry which is preliminary data.</text>
</comment>
<organism evidence="2 3">
    <name type="scientific">Solanum bulbocastanum</name>
    <name type="common">Wild potato</name>
    <dbReference type="NCBI Taxonomy" id="147425"/>
    <lineage>
        <taxon>Eukaryota</taxon>
        <taxon>Viridiplantae</taxon>
        <taxon>Streptophyta</taxon>
        <taxon>Embryophyta</taxon>
        <taxon>Tracheophyta</taxon>
        <taxon>Spermatophyta</taxon>
        <taxon>Magnoliopsida</taxon>
        <taxon>eudicotyledons</taxon>
        <taxon>Gunneridae</taxon>
        <taxon>Pentapetalae</taxon>
        <taxon>asterids</taxon>
        <taxon>lamiids</taxon>
        <taxon>Solanales</taxon>
        <taxon>Solanaceae</taxon>
        <taxon>Solanoideae</taxon>
        <taxon>Solaneae</taxon>
        <taxon>Solanum</taxon>
    </lineage>
</organism>
<reference evidence="2 3" key="1">
    <citation type="submission" date="2024-02" db="EMBL/GenBank/DDBJ databases">
        <title>de novo genome assembly of Solanum bulbocastanum strain 11H21.</title>
        <authorList>
            <person name="Hosaka A.J."/>
        </authorList>
    </citation>
    <scope>NUCLEOTIDE SEQUENCE [LARGE SCALE GENOMIC DNA]</scope>
    <source>
        <tissue evidence="2">Young leaves</tissue>
    </source>
</reference>
<feature type="compositionally biased region" description="Low complexity" evidence="1">
    <location>
        <begin position="1"/>
        <end position="11"/>
    </location>
</feature>
<accession>A0AAN8U9J7</accession>
<feature type="region of interest" description="Disordered" evidence="1">
    <location>
        <begin position="68"/>
        <end position="106"/>
    </location>
</feature>
<dbReference type="Proteomes" id="UP001371456">
    <property type="component" value="Unassembled WGS sequence"/>
</dbReference>
<keyword evidence="3" id="KW-1185">Reference proteome</keyword>
<protein>
    <submittedName>
        <fullName evidence="2">Uncharacterized protein</fullName>
    </submittedName>
</protein>
<feature type="compositionally biased region" description="Polar residues" evidence="1">
    <location>
        <begin position="73"/>
        <end position="94"/>
    </location>
</feature>
<evidence type="ECO:0000256" key="1">
    <source>
        <dbReference type="SAM" id="MobiDB-lite"/>
    </source>
</evidence>